<name>A0ACC0X9B0_9ROSI</name>
<protein>
    <submittedName>
        <fullName evidence="1">Uncharacterized protein</fullName>
    </submittedName>
</protein>
<evidence type="ECO:0000313" key="1">
    <source>
        <dbReference type="EMBL" id="KAJ0011231.1"/>
    </source>
</evidence>
<accession>A0ACC0X9B0</accession>
<proteinExistence type="predicted"/>
<reference evidence="2" key="1">
    <citation type="journal article" date="2023" name="G3 (Bethesda)">
        <title>Genome assembly and association tests identify interacting loci associated with vigor, precocity, and sex in interspecific pistachio rootstocks.</title>
        <authorList>
            <person name="Palmer W."/>
            <person name="Jacygrad E."/>
            <person name="Sagayaradj S."/>
            <person name="Cavanaugh K."/>
            <person name="Han R."/>
            <person name="Bertier L."/>
            <person name="Beede B."/>
            <person name="Kafkas S."/>
            <person name="Golino D."/>
            <person name="Preece J."/>
            <person name="Michelmore R."/>
        </authorList>
    </citation>
    <scope>NUCLEOTIDE SEQUENCE [LARGE SCALE GENOMIC DNA]</scope>
</reference>
<dbReference type="Proteomes" id="UP001163603">
    <property type="component" value="Chromosome 14"/>
</dbReference>
<comment type="caution">
    <text evidence="1">The sequence shown here is derived from an EMBL/GenBank/DDBJ whole genome shotgun (WGS) entry which is preliminary data.</text>
</comment>
<keyword evidence="2" id="KW-1185">Reference proteome</keyword>
<dbReference type="EMBL" id="CM047749">
    <property type="protein sequence ID" value="KAJ0011231.1"/>
    <property type="molecule type" value="Genomic_DNA"/>
</dbReference>
<sequence>MADLSVKSAKKKKRKLTSQQEEIRPTKAHRINLPENEPAVVEVEPDRNLEEERPWRNLKLILSIQNKDIDIQKKVELVFCLVNSRVKGGESDENEENETVKTSRLIVFLSDWVQSLLISTEKKGKVDGGKNQSGVIETCLDFRCWVIFKFCLEESLKWHVSLSISRNLLRAINCIARNALSLVNENSSGFKESFSVGGGYELYSVVLDCLSLVFSWEGGLLNENLDLWISTVDPILQLVLKIHSQKSDGGYADAFVLQFSCLVLEPFAKFLRTHPTRKNGFRDFVDKLLESLLHLLGMLKFQSDANISDQTRNLLTLVEEVLSNGLFHPTHIDGFLGLRATEKYLASHERKSGDSKTAVKSYHRHLFDKLESIMTAKKVSVLSGIGQLFHLLVDRVSKQKGVSVLSESAKSVGKNGASMQLEKNVLGHVSVDSFGSSSALPDKGYSASNLNAETRKSLFEFFIQIMEPLLFEMNGYVQAKLVPGLALLDVCYTLKSINSLLSSFAHEKVYLRTEDISEGACFNFLTKVHDAVMSFAASLSNCDIAHGTQKEMFTSLARELLVSVGYLLDIEYQVIGNDLGSLWLMMLSYLAIGLSSVDAPDQCLLTTPILDLGCQLINLYGELRQVNNVVFALCKAVRLLVSRDNNGETSYSRFLSGMNSLPCQAYAKSVEVLSCSQEFKFSIHNAIRSMPEGQGSGCIRQLTADISESMNWMKESCAVADGKEFDNLKARDCAILGFDLQAELLGRDLSEIYLLVLDSLIVTTGNSNLVGLSIKDLMTVICPFINGLVQLQLDSVNDFLFSVTGRTFKNGMAGNNDDSLKCGLSAKWIFVFFFRLYVSCRSLYKQAISLMPPDSSKKMSATMGDSLMAYSGRDWMEKTDWTDEGYFSWGVQPSNSLINVINFFSDIYIKDDVAECCPLIYVLLTMALQRLVDLNRQIKSFEYLLQNNENAVQFNLLGKSDLSQYRKKCKKWRKRISVLNKEAAVLTEFMMGYVSLVENMHPVISSSDDVSFEDKCVQELHAGDKWNMSVCAMDEKSLPTAVWWIVCQNIDIWCTHAASKKLKMFLSVLIHTSCSCVTNNFSSFGKRSINEAGHLKAVTVHQISAELLRDSFLYEHKVRLLEIKVLSLAWTYVHLTYRHASFYTVLYFVRRNLASRFCHLLEQSSLSLFSDFSIRDVDFRTSPNWTTILSEIEKSSLVVSGTKNVSSDSISVAKSVSHSLDKLPKTVCKEKKAIKFASMKFAACQSLLNLLCWMPKAYLNSKSFSLYKTCILNLERILVGCLLKCQDALFSCSRYDFFRLFVSCRRTLKYIIMASCEEKTEDSQSSPIPMLSEGSDFVLWLFKSVFLVIGLQEALSDDCSSEIRDMIFSLIDHTSYIFLTLSKYHLNSAVNSFILFDQPCKGKPSSEVFHEQNNLKESGPCLDSFKEFEAWKSMFLVMESLEEQAQSLLVSLKDALCDRKVGVCGKVVNLNKLSSLVSCFSGILWGLASAANHSDEKNGDKVKLLRWKCEPISKLNHYIDVFADVTSSFLNILVVEEDQTFQKLDYGEDPPTSGEFFLERSDAMTENLGTLRTCAESVGIDEDSRTMVVHNNRSELEDANSPATVLANNDLLELQCFNRHLLHGLLKGDHPEAAFSLRRLLIASSAILRLNLQRSRTPFSSGLVPTFIGISEFLLLQLADMIEVPQPFTFVWLDGVLSYLEELGNHFPLTNPMLTRNVYTRLIELHLRAIGKCISLQGKKATLASHETESSTKILDCSMDLSEASLSHGPYCLDEFKARLRMSFKVFIKKPSDLHLLSAVKAIERSLVGVQGGCSVTYNISTGSGDGGKVSSIVAAGIDSLDLVLEYVSGRKRLGVVKRHIQNFIAALFNVVVHLQSPLIFYGKPVSNDGNNGPDPGSVILMCVEVLTRISGKHALFQMDSWHVAQSIRIPAALFQDIRQLRLPQAPVQSTPAMYSNKQSSKNVASMNSWSVDRQFSINLFAACCKLLYTILKHHKSECEQCIALLEESVRVLLHCLETVDTDLVVRKGYFSWEVQEGVKCACFLRRIYEEVRQQKRCFRPALFQVFIKLHMGLFRIWSPQNWHQKVLSSTFLEIDEALKPGVYALIDACSADDLQYLHTVFGEGPCRNTLATLQHDYKLNFRYEGKV</sequence>
<gene>
    <name evidence="1" type="ORF">Pint_34387</name>
</gene>
<evidence type="ECO:0000313" key="2">
    <source>
        <dbReference type="Proteomes" id="UP001163603"/>
    </source>
</evidence>
<organism evidence="1 2">
    <name type="scientific">Pistacia integerrima</name>
    <dbReference type="NCBI Taxonomy" id="434235"/>
    <lineage>
        <taxon>Eukaryota</taxon>
        <taxon>Viridiplantae</taxon>
        <taxon>Streptophyta</taxon>
        <taxon>Embryophyta</taxon>
        <taxon>Tracheophyta</taxon>
        <taxon>Spermatophyta</taxon>
        <taxon>Magnoliopsida</taxon>
        <taxon>eudicotyledons</taxon>
        <taxon>Gunneridae</taxon>
        <taxon>Pentapetalae</taxon>
        <taxon>rosids</taxon>
        <taxon>malvids</taxon>
        <taxon>Sapindales</taxon>
        <taxon>Anacardiaceae</taxon>
        <taxon>Pistacia</taxon>
    </lineage>
</organism>